<feature type="transmembrane region" description="Helical" evidence="6">
    <location>
        <begin position="45"/>
        <end position="66"/>
    </location>
</feature>
<feature type="transmembrane region" description="Helical" evidence="6">
    <location>
        <begin position="411"/>
        <end position="432"/>
    </location>
</feature>
<feature type="transmembrane region" description="Helical" evidence="6">
    <location>
        <begin position="385"/>
        <end position="405"/>
    </location>
</feature>
<dbReference type="EMBL" id="CP064942">
    <property type="protein sequence ID" value="QPH55954.1"/>
    <property type="molecule type" value="Genomic_DNA"/>
</dbReference>
<keyword evidence="4 6" id="KW-1133">Transmembrane helix</keyword>
<evidence type="ECO:0000313" key="8">
    <source>
        <dbReference type="Proteomes" id="UP000594800"/>
    </source>
</evidence>
<keyword evidence="3 6" id="KW-0812">Transmembrane</keyword>
<dbReference type="Pfam" id="PF01943">
    <property type="entry name" value="Polysacc_synt"/>
    <property type="match status" value="1"/>
</dbReference>
<dbReference type="KEGG" id="poz:I0K15_09595"/>
<evidence type="ECO:0000256" key="3">
    <source>
        <dbReference type="ARBA" id="ARBA00022692"/>
    </source>
</evidence>
<feature type="transmembrane region" description="Helical" evidence="6">
    <location>
        <begin position="261"/>
        <end position="281"/>
    </location>
</feature>
<gene>
    <name evidence="7" type="ORF">I0K15_09595</name>
</gene>
<dbReference type="Proteomes" id="UP000594800">
    <property type="component" value="Chromosome"/>
</dbReference>
<keyword evidence="5 6" id="KW-0472">Membrane</keyword>
<organism evidence="7 8">
    <name type="scientific">Pontivivens ytuae</name>
    <dbReference type="NCBI Taxonomy" id="2789856"/>
    <lineage>
        <taxon>Bacteria</taxon>
        <taxon>Pseudomonadati</taxon>
        <taxon>Pseudomonadota</taxon>
        <taxon>Alphaproteobacteria</taxon>
        <taxon>Rhodobacterales</taxon>
        <taxon>Paracoccaceae</taxon>
        <taxon>Pontivivens</taxon>
    </lineage>
</organism>
<comment type="subcellular location">
    <subcellularLocation>
        <location evidence="1">Cell membrane</location>
        <topology evidence="1">Multi-pass membrane protein</topology>
    </subcellularLocation>
</comment>
<keyword evidence="2" id="KW-1003">Cell membrane</keyword>
<name>A0A7S9LVN1_9RHOB</name>
<dbReference type="RefSeq" id="WP_196105216.1">
    <property type="nucleotide sequence ID" value="NZ_CP064942.1"/>
</dbReference>
<evidence type="ECO:0000256" key="6">
    <source>
        <dbReference type="SAM" id="Phobius"/>
    </source>
</evidence>
<dbReference type="GO" id="GO:0005886">
    <property type="term" value="C:plasma membrane"/>
    <property type="evidence" value="ECO:0007669"/>
    <property type="project" value="UniProtKB-SubCell"/>
</dbReference>
<evidence type="ECO:0000256" key="5">
    <source>
        <dbReference type="ARBA" id="ARBA00023136"/>
    </source>
</evidence>
<feature type="transmembrane region" description="Helical" evidence="6">
    <location>
        <begin position="175"/>
        <end position="193"/>
    </location>
</feature>
<evidence type="ECO:0000256" key="2">
    <source>
        <dbReference type="ARBA" id="ARBA00022475"/>
    </source>
</evidence>
<evidence type="ECO:0000256" key="4">
    <source>
        <dbReference type="ARBA" id="ARBA00022989"/>
    </source>
</evidence>
<feature type="transmembrane region" description="Helical" evidence="6">
    <location>
        <begin position="319"/>
        <end position="339"/>
    </location>
</feature>
<accession>A0A7S9LVN1</accession>
<evidence type="ECO:0000313" key="7">
    <source>
        <dbReference type="EMBL" id="QPH55954.1"/>
    </source>
</evidence>
<keyword evidence="8" id="KW-1185">Reference proteome</keyword>
<sequence>MPPDGANLDQLRAVDLDSAVEGNQASTKTSPHGDSRPLLKIGGEVISTVGANIAFVLSQFIVLWLIARFSDLETVGQFGLAMAILQPVFVLGRMGLRCGHATEIEQTYALSTYLRLSLMLAVASSVLCLAALASFRPDIVALAFPLAVAKAVELVSLTLYGAFQRSGALGHMARSLVLRSVAGTGLFAILLLYGTDVEAALWAQPLIWLLVFLLHDMPARPREGSLRPSLRAHGVLRLLRTNSSLGLGQFLSVLQMSVPRILIEVMIGSAALGLFTVIAYLQQAAMTVFDAVGQVITPRLARYWYAGQRAAFGQMLRSLMALAAACSLLGGALGLALGPTMLEIAFGPDFADAGALLKWVLLTIGLRLLSAIAQSGLLSRRAFQTFGTLQATLFTLSIPCTLTLIHVGGLAGAGISLALMAAIRLLLLLFLLRQTDRIDA</sequence>
<dbReference type="InterPro" id="IPR050833">
    <property type="entry name" value="Poly_Biosynth_Transport"/>
</dbReference>
<dbReference type="PANTHER" id="PTHR30250">
    <property type="entry name" value="PST FAMILY PREDICTED COLANIC ACID TRANSPORTER"/>
    <property type="match status" value="1"/>
</dbReference>
<dbReference type="PANTHER" id="PTHR30250:SF11">
    <property type="entry name" value="O-ANTIGEN TRANSPORTER-RELATED"/>
    <property type="match status" value="1"/>
</dbReference>
<evidence type="ECO:0000256" key="1">
    <source>
        <dbReference type="ARBA" id="ARBA00004651"/>
    </source>
</evidence>
<protein>
    <submittedName>
        <fullName evidence="7">Lipopolysaccharide biosynthesis protein</fullName>
    </submittedName>
</protein>
<feature type="transmembrane region" description="Helical" evidence="6">
    <location>
        <begin position="359"/>
        <end position="378"/>
    </location>
</feature>
<proteinExistence type="predicted"/>
<reference evidence="7 8" key="1">
    <citation type="submission" date="2020-11" db="EMBL/GenBank/DDBJ databases">
        <title>Description of Pontivivens ytuae sp. nov. isolated from deep sea sediment of Mariana Trench.</title>
        <authorList>
            <person name="Wang Z."/>
            <person name="Sun Q.-L."/>
            <person name="Xu X.-D."/>
            <person name="Tang Y.-Z."/>
            <person name="Zhang J."/>
        </authorList>
    </citation>
    <scope>NUCLEOTIDE SEQUENCE [LARGE SCALE GENOMIC DNA]</scope>
    <source>
        <strain evidence="7 8">MT2928</strain>
    </source>
</reference>
<dbReference type="InterPro" id="IPR002797">
    <property type="entry name" value="Polysacc_synth"/>
</dbReference>
<dbReference type="AlphaFoldDB" id="A0A7S9LVN1"/>
<feature type="transmembrane region" description="Helical" evidence="6">
    <location>
        <begin position="108"/>
        <end position="133"/>
    </location>
</feature>
<feature type="transmembrane region" description="Helical" evidence="6">
    <location>
        <begin position="139"/>
        <end position="163"/>
    </location>
</feature>